<keyword evidence="3" id="KW-1185">Reference proteome</keyword>
<name>A0A9Q0B2I5_9PEZI</name>
<evidence type="ECO:0000259" key="1">
    <source>
        <dbReference type="PROSITE" id="PS51186"/>
    </source>
</evidence>
<dbReference type="PROSITE" id="PS51186">
    <property type="entry name" value="GNAT"/>
    <property type="match status" value="1"/>
</dbReference>
<dbReference type="Gene3D" id="3.40.630.30">
    <property type="match status" value="1"/>
</dbReference>
<proteinExistence type="predicted"/>
<organism evidence="2 3">
    <name type="scientific">Colletotrichum abscissum</name>
    <dbReference type="NCBI Taxonomy" id="1671311"/>
    <lineage>
        <taxon>Eukaryota</taxon>
        <taxon>Fungi</taxon>
        <taxon>Dikarya</taxon>
        <taxon>Ascomycota</taxon>
        <taxon>Pezizomycotina</taxon>
        <taxon>Sordariomycetes</taxon>
        <taxon>Hypocreomycetidae</taxon>
        <taxon>Glomerellales</taxon>
        <taxon>Glomerellaceae</taxon>
        <taxon>Colletotrichum</taxon>
        <taxon>Colletotrichum acutatum species complex</taxon>
    </lineage>
</organism>
<protein>
    <submittedName>
        <fullName evidence="2">Acetyltransferase</fullName>
    </submittedName>
</protein>
<dbReference type="Pfam" id="PF00583">
    <property type="entry name" value="Acetyltransf_1"/>
    <property type="match status" value="1"/>
</dbReference>
<dbReference type="InterPro" id="IPR000182">
    <property type="entry name" value="GNAT_dom"/>
</dbReference>
<gene>
    <name evidence="2" type="ORF">CABS02_10131</name>
</gene>
<dbReference type="AlphaFoldDB" id="A0A9Q0B2I5"/>
<dbReference type="GO" id="GO:0016747">
    <property type="term" value="F:acyltransferase activity, transferring groups other than amino-acyl groups"/>
    <property type="evidence" value="ECO:0007669"/>
    <property type="project" value="InterPro"/>
</dbReference>
<dbReference type="InterPro" id="IPR016181">
    <property type="entry name" value="Acyl_CoA_acyltransferase"/>
</dbReference>
<sequence length="124" mass="13898">MPPYTVQPVTLADSPALARNNMSAFWTNPNWNLLWPKSTTLDFLAVHPDHKGKGIATILVQEGIRLAKETGIDVFILAFPAGLNVYKRLGFKEVHRGYQDDTKYGGEGYWVTLLTYEVEKTNSA</sequence>
<evidence type="ECO:0000313" key="2">
    <source>
        <dbReference type="EMBL" id="KAI3543254.1"/>
    </source>
</evidence>
<reference evidence="2" key="1">
    <citation type="submission" date="2019-01" db="EMBL/GenBank/DDBJ databases">
        <title>Colletotrichum abscissum LGMF1257.</title>
        <authorList>
            <person name="Baroncelli R."/>
        </authorList>
    </citation>
    <scope>NUCLEOTIDE SEQUENCE</scope>
    <source>
        <strain evidence="2">Ca142</strain>
    </source>
</reference>
<dbReference type="EMBL" id="SDAQ01000073">
    <property type="protein sequence ID" value="KAI3543254.1"/>
    <property type="molecule type" value="Genomic_DNA"/>
</dbReference>
<dbReference type="InterPro" id="IPR052523">
    <property type="entry name" value="Trichothecene_AcTrans"/>
</dbReference>
<dbReference type="OrthoDB" id="61113at2759"/>
<comment type="caution">
    <text evidence="2">The sequence shown here is derived from an EMBL/GenBank/DDBJ whole genome shotgun (WGS) entry which is preliminary data.</text>
</comment>
<accession>A0A9Q0B2I5</accession>
<evidence type="ECO:0000313" key="3">
    <source>
        <dbReference type="Proteomes" id="UP001056436"/>
    </source>
</evidence>
<feature type="domain" description="N-acetyltransferase" evidence="1">
    <location>
        <begin position="28"/>
        <end position="116"/>
    </location>
</feature>
<dbReference type="PANTHER" id="PTHR42791:SF2">
    <property type="entry name" value="N-ACETYLTRANSFERASE DOMAIN-CONTAINING PROTEIN"/>
    <property type="match status" value="1"/>
</dbReference>
<dbReference type="CDD" id="cd04301">
    <property type="entry name" value="NAT_SF"/>
    <property type="match status" value="1"/>
</dbReference>
<dbReference type="PANTHER" id="PTHR42791">
    <property type="entry name" value="GNAT FAMILY ACETYLTRANSFERASE"/>
    <property type="match status" value="1"/>
</dbReference>
<dbReference type="SUPFAM" id="SSF55729">
    <property type="entry name" value="Acyl-CoA N-acyltransferases (Nat)"/>
    <property type="match status" value="1"/>
</dbReference>
<dbReference type="Proteomes" id="UP001056436">
    <property type="component" value="Unassembled WGS sequence"/>
</dbReference>